<keyword evidence="2" id="KW-0472">Membrane</keyword>
<dbReference type="AlphaFoldDB" id="A0A9Q3DCA9"/>
<feature type="transmembrane region" description="Helical" evidence="2">
    <location>
        <begin position="237"/>
        <end position="258"/>
    </location>
</feature>
<feature type="region of interest" description="Disordered" evidence="1">
    <location>
        <begin position="180"/>
        <end position="227"/>
    </location>
</feature>
<name>A0A9Q3DCA9_9BASI</name>
<keyword evidence="2" id="KW-0812">Transmembrane</keyword>
<sequence>MTVSFKRVVDTLPQSSLPVTTVNHSLACTAFHPLSFILPEEALIVHTDESILNTCFFKTTGLVTAVYPKSCCQQQDQRVLPPIWFSTASQNSYVILFVLISKTSFLNAISMIMHPLNFCFANLVFCAFTNAWIVQSPPYPLSENQTFQNNTHQILRSGPANWSASSPAANATGGFGTSVHPISPPNPLDSSNGRSNGIPPMSSGQGWGNSVAVPTDSNPPISTGAFSHPLHNSTRGMSSNVSVLLFTSFMMLTLSILIF</sequence>
<gene>
    <name evidence="3" type="ORF">O181_037252</name>
</gene>
<keyword evidence="4" id="KW-1185">Reference proteome</keyword>
<dbReference type="EMBL" id="AVOT02014243">
    <property type="protein sequence ID" value="MBW0497537.1"/>
    <property type="molecule type" value="Genomic_DNA"/>
</dbReference>
<comment type="caution">
    <text evidence="3">The sequence shown here is derived from an EMBL/GenBank/DDBJ whole genome shotgun (WGS) entry which is preliminary data.</text>
</comment>
<protein>
    <submittedName>
        <fullName evidence="3">Uncharacterized protein</fullName>
    </submittedName>
</protein>
<evidence type="ECO:0000313" key="3">
    <source>
        <dbReference type="EMBL" id="MBW0497537.1"/>
    </source>
</evidence>
<evidence type="ECO:0000313" key="4">
    <source>
        <dbReference type="Proteomes" id="UP000765509"/>
    </source>
</evidence>
<reference evidence="3" key="1">
    <citation type="submission" date="2021-03" db="EMBL/GenBank/DDBJ databases">
        <title>Draft genome sequence of rust myrtle Austropuccinia psidii MF-1, a brazilian biotype.</title>
        <authorList>
            <person name="Quecine M.C."/>
            <person name="Pachon D.M.R."/>
            <person name="Bonatelli M.L."/>
            <person name="Correr F.H."/>
            <person name="Franceschini L.M."/>
            <person name="Leite T.F."/>
            <person name="Margarido G.R.A."/>
            <person name="Almeida C.A."/>
            <person name="Ferrarezi J.A."/>
            <person name="Labate C.A."/>
        </authorList>
    </citation>
    <scope>NUCLEOTIDE SEQUENCE</scope>
    <source>
        <strain evidence="3">MF-1</strain>
    </source>
</reference>
<dbReference type="Proteomes" id="UP000765509">
    <property type="component" value="Unassembled WGS sequence"/>
</dbReference>
<feature type="transmembrane region" description="Helical" evidence="2">
    <location>
        <begin position="116"/>
        <end position="134"/>
    </location>
</feature>
<feature type="compositionally biased region" description="Polar residues" evidence="1">
    <location>
        <begin position="215"/>
        <end position="227"/>
    </location>
</feature>
<organism evidence="3 4">
    <name type="scientific">Austropuccinia psidii MF-1</name>
    <dbReference type="NCBI Taxonomy" id="1389203"/>
    <lineage>
        <taxon>Eukaryota</taxon>
        <taxon>Fungi</taxon>
        <taxon>Dikarya</taxon>
        <taxon>Basidiomycota</taxon>
        <taxon>Pucciniomycotina</taxon>
        <taxon>Pucciniomycetes</taxon>
        <taxon>Pucciniales</taxon>
        <taxon>Sphaerophragmiaceae</taxon>
        <taxon>Austropuccinia</taxon>
    </lineage>
</organism>
<proteinExistence type="predicted"/>
<evidence type="ECO:0000256" key="1">
    <source>
        <dbReference type="SAM" id="MobiDB-lite"/>
    </source>
</evidence>
<accession>A0A9Q3DCA9</accession>
<keyword evidence="2" id="KW-1133">Transmembrane helix</keyword>
<evidence type="ECO:0000256" key="2">
    <source>
        <dbReference type="SAM" id="Phobius"/>
    </source>
</evidence>